<organism evidence="2 3">
    <name type="scientific">Phytophthora boehmeriae</name>
    <dbReference type="NCBI Taxonomy" id="109152"/>
    <lineage>
        <taxon>Eukaryota</taxon>
        <taxon>Sar</taxon>
        <taxon>Stramenopiles</taxon>
        <taxon>Oomycota</taxon>
        <taxon>Peronosporomycetes</taxon>
        <taxon>Peronosporales</taxon>
        <taxon>Peronosporaceae</taxon>
        <taxon>Phytophthora</taxon>
    </lineage>
</organism>
<keyword evidence="3" id="KW-1185">Reference proteome</keyword>
<sequence>MSVHAPADDFPELNLIMGFDDLDDAELFDADALVSSGDFDSSLSPGVANTHNTVEDFFVDNASSNRNMSQEILDKIASRKADLAVRRRKSRQRVKSSREALQRQAKELTDELARRKQAQKMRQIRAKLYRPATYFIWKHVAARELRERRQAEAELRSLTEAFEVQKAYIATLSGQARKWSSDHEVRNVKKLRNETEDDAFWNALSRDLEMDCSRVDEVFSECGMATLPESGATLRSIKKSGVGDEVEYYELVKKFPQSSSYLKTESIIRLFEGCQFGYSSEHTTPPLVSFLFTECTVVG</sequence>
<evidence type="ECO:0000313" key="2">
    <source>
        <dbReference type="EMBL" id="KAG7396245.1"/>
    </source>
</evidence>
<evidence type="ECO:0000256" key="1">
    <source>
        <dbReference type="SAM" id="Coils"/>
    </source>
</evidence>
<keyword evidence="1" id="KW-0175">Coiled coil</keyword>
<proteinExistence type="predicted"/>
<reference evidence="2" key="1">
    <citation type="submission" date="2021-02" db="EMBL/GenBank/DDBJ databases">
        <authorList>
            <person name="Palmer J.M."/>
        </authorList>
    </citation>
    <scope>NUCLEOTIDE SEQUENCE</scope>
    <source>
        <strain evidence="2">SCRP23</strain>
    </source>
</reference>
<name>A0A8T1WS06_9STRA</name>
<dbReference type="AlphaFoldDB" id="A0A8T1WS06"/>
<accession>A0A8T1WS06</accession>
<dbReference type="EMBL" id="JAGDFL010000166">
    <property type="protein sequence ID" value="KAG7396245.1"/>
    <property type="molecule type" value="Genomic_DNA"/>
</dbReference>
<gene>
    <name evidence="2" type="ORF">PHYBOEH_002563</name>
</gene>
<feature type="coiled-coil region" evidence="1">
    <location>
        <begin position="91"/>
        <end position="161"/>
    </location>
</feature>
<dbReference type="Proteomes" id="UP000693981">
    <property type="component" value="Unassembled WGS sequence"/>
</dbReference>
<protein>
    <submittedName>
        <fullName evidence="2">Uncharacterized protein</fullName>
    </submittedName>
</protein>
<comment type="caution">
    <text evidence="2">The sequence shown here is derived from an EMBL/GenBank/DDBJ whole genome shotgun (WGS) entry which is preliminary data.</text>
</comment>
<evidence type="ECO:0000313" key="3">
    <source>
        <dbReference type="Proteomes" id="UP000693981"/>
    </source>
</evidence>